<reference evidence="2 3" key="1">
    <citation type="submission" date="2016-05" db="EMBL/GenBank/DDBJ databases">
        <title>A degradative enzymes factory behind the ericoid mycorrhizal symbiosis.</title>
        <authorList>
            <consortium name="DOE Joint Genome Institute"/>
            <person name="Martino E."/>
            <person name="Morin E."/>
            <person name="Grelet G."/>
            <person name="Kuo A."/>
            <person name="Kohler A."/>
            <person name="Daghino S."/>
            <person name="Barry K."/>
            <person name="Choi C."/>
            <person name="Cichocki N."/>
            <person name="Clum A."/>
            <person name="Copeland A."/>
            <person name="Hainaut M."/>
            <person name="Haridas S."/>
            <person name="Labutti K."/>
            <person name="Lindquist E."/>
            <person name="Lipzen A."/>
            <person name="Khouja H.-R."/>
            <person name="Murat C."/>
            <person name="Ohm R."/>
            <person name="Olson A."/>
            <person name="Spatafora J."/>
            <person name="Veneault-Fourrey C."/>
            <person name="Henrissat B."/>
            <person name="Grigoriev I."/>
            <person name="Martin F."/>
            <person name="Perotto S."/>
        </authorList>
    </citation>
    <scope>NUCLEOTIDE SEQUENCE [LARGE SCALE GENOMIC DNA]</scope>
    <source>
        <strain evidence="2 3">UAMH 7357</strain>
    </source>
</reference>
<dbReference type="Proteomes" id="UP000235672">
    <property type="component" value="Unassembled WGS sequence"/>
</dbReference>
<dbReference type="EMBL" id="KZ613464">
    <property type="protein sequence ID" value="PMD28449.1"/>
    <property type="molecule type" value="Genomic_DNA"/>
</dbReference>
<feature type="region of interest" description="Disordered" evidence="1">
    <location>
        <begin position="190"/>
        <end position="217"/>
    </location>
</feature>
<evidence type="ECO:0000313" key="3">
    <source>
        <dbReference type="Proteomes" id="UP000235672"/>
    </source>
</evidence>
<protein>
    <submittedName>
        <fullName evidence="2">Uncharacterized protein</fullName>
    </submittedName>
</protein>
<name>A0A2J6QQA8_9HELO</name>
<accession>A0A2J6QQA8</accession>
<evidence type="ECO:0000256" key="1">
    <source>
        <dbReference type="SAM" id="MobiDB-lite"/>
    </source>
</evidence>
<sequence length="236" mass="25958">MGLDSMQVQSMRLVDFLPLPIYQSSNRTSTAISGMFSTCGFKSGREERQLLKTPPFQIPLPICGLYAFLTPIGENLPHPSPQVIFRGLNSQSIKPELQGPNLIHQKQKSLKTVNWSAITTAINQLVLDNLTHGCHQCTVIADLDLMLSQNCATQRTYCTVEYESRFRKTIADHTVPIDSGRNHKCATIRRDQGVGSERSGVSPASEPSTGLFARKRKLNDRLSPATCGSILGSNDA</sequence>
<gene>
    <name evidence="2" type="ORF">NA56DRAFT_696220</name>
</gene>
<organism evidence="2 3">
    <name type="scientific">Hyaloscypha hepaticicola</name>
    <dbReference type="NCBI Taxonomy" id="2082293"/>
    <lineage>
        <taxon>Eukaryota</taxon>
        <taxon>Fungi</taxon>
        <taxon>Dikarya</taxon>
        <taxon>Ascomycota</taxon>
        <taxon>Pezizomycotina</taxon>
        <taxon>Leotiomycetes</taxon>
        <taxon>Helotiales</taxon>
        <taxon>Hyaloscyphaceae</taxon>
        <taxon>Hyaloscypha</taxon>
    </lineage>
</organism>
<dbReference type="AlphaFoldDB" id="A0A2J6QQA8"/>
<proteinExistence type="predicted"/>
<keyword evidence="3" id="KW-1185">Reference proteome</keyword>
<evidence type="ECO:0000313" key="2">
    <source>
        <dbReference type="EMBL" id="PMD28449.1"/>
    </source>
</evidence>